<evidence type="ECO:0000313" key="2">
    <source>
        <dbReference type="Proteomes" id="UP001219355"/>
    </source>
</evidence>
<dbReference type="GO" id="GO:0016757">
    <property type="term" value="F:glycosyltransferase activity"/>
    <property type="evidence" value="ECO:0007669"/>
    <property type="project" value="UniProtKB-KW"/>
</dbReference>
<sequence length="204" mass="22700">MFNSIMGILLGVYHQGGVIPTQIGIPAILSGSRSDLNKAPVVNNTAHVFWWKTYSPPLWLLGDMANLTIRTHDLMGISGADMLKRLDQRVPQCNDGSILGYSRYSGIKSHTAQSLTNLTVLVAPDSATFLDPYIQHTDNKDTNGGDQLAVQLNRLWRYDRHLNMDDMAFSDDGIFATLKRVLGRPGLNVWLVTRFVLLAKHPNI</sequence>
<accession>A0AAF0DE35</accession>
<evidence type="ECO:0000313" key="1">
    <source>
        <dbReference type="EMBL" id="WEW56464.1"/>
    </source>
</evidence>
<dbReference type="Proteomes" id="UP001219355">
    <property type="component" value="Chromosome 1"/>
</dbReference>
<protein>
    <submittedName>
        <fullName evidence="1">Alpha 1,2 mannosyltransferase</fullName>
    </submittedName>
</protein>
<dbReference type="EMBL" id="CP120627">
    <property type="protein sequence ID" value="WEW56464.1"/>
    <property type="molecule type" value="Genomic_DNA"/>
</dbReference>
<reference evidence="1" key="1">
    <citation type="submission" date="2023-03" db="EMBL/GenBank/DDBJ databases">
        <title>Emydomyces testavorans Genome Sequence.</title>
        <authorList>
            <person name="Hoyer L."/>
        </authorList>
    </citation>
    <scope>NUCLEOTIDE SEQUENCE</scope>
    <source>
        <strain evidence="1">16-2883</strain>
    </source>
</reference>
<keyword evidence="1" id="KW-0808">Transferase</keyword>
<proteinExistence type="predicted"/>
<dbReference type="AlphaFoldDB" id="A0AAF0DE35"/>
<name>A0AAF0DE35_9EURO</name>
<keyword evidence="2" id="KW-1185">Reference proteome</keyword>
<keyword evidence="1" id="KW-0328">Glycosyltransferase</keyword>
<organism evidence="1 2">
    <name type="scientific">Emydomyces testavorans</name>
    <dbReference type="NCBI Taxonomy" id="2070801"/>
    <lineage>
        <taxon>Eukaryota</taxon>
        <taxon>Fungi</taxon>
        <taxon>Dikarya</taxon>
        <taxon>Ascomycota</taxon>
        <taxon>Pezizomycotina</taxon>
        <taxon>Eurotiomycetes</taxon>
        <taxon>Eurotiomycetidae</taxon>
        <taxon>Onygenales</taxon>
        <taxon>Nannizziopsiaceae</taxon>
        <taxon>Emydomyces</taxon>
    </lineage>
</organism>
<gene>
    <name evidence="1" type="primary">SMP3_1</name>
    <name evidence="1" type="ORF">PRK78_001908</name>
</gene>